<feature type="domain" description="Glycosyltransferase subfamily 4-like N-terminal" evidence="3">
    <location>
        <begin position="50"/>
        <end position="169"/>
    </location>
</feature>
<keyword evidence="2" id="KW-0808">Transferase</keyword>
<evidence type="ECO:0000256" key="2">
    <source>
        <dbReference type="ARBA" id="ARBA00022679"/>
    </source>
</evidence>
<dbReference type="Pfam" id="PF13439">
    <property type="entry name" value="Glyco_transf_4"/>
    <property type="match status" value="1"/>
</dbReference>
<dbReference type="PANTHER" id="PTHR12526:SF572">
    <property type="entry name" value="BLL5144 PROTEIN"/>
    <property type="match status" value="1"/>
</dbReference>
<dbReference type="InterPro" id="IPR028098">
    <property type="entry name" value="Glyco_trans_4-like_N"/>
</dbReference>
<dbReference type="PANTHER" id="PTHR12526">
    <property type="entry name" value="GLYCOSYLTRANSFERASE"/>
    <property type="match status" value="1"/>
</dbReference>
<protein>
    <submittedName>
        <fullName evidence="4">Glycosyltransferase</fullName>
    </submittedName>
</protein>
<keyword evidence="5" id="KW-1185">Reference proteome</keyword>
<dbReference type="Gene3D" id="3.40.50.2000">
    <property type="entry name" value="Glycogen Phosphorylase B"/>
    <property type="match status" value="2"/>
</dbReference>
<name>A0ABN2RVR3_9MICO</name>
<evidence type="ECO:0000256" key="1">
    <source>
        <dbReference type="ARBA" id="ARBA00022676"/>
    </source>
</evidence>
<gene>
    <name evidence="4" type="ORF">GCM10009777_05860</name>
</gene>
<organism evidence="4 5">
    <name type="scientific">Microbacterium pumilum</name>
    <dbReference type="NCBI Taxonomy" id="344165"/>
    <lineage>
        <taxon>Bacteria</taxon>
        <taxon>Bacillati</taxon>
        <taxon>Actinomycetota</taxon>
        <taxon>Actinomycetes</taxon>
        <taxon>Micrococcales</taxon>
        <taxon>Microbacteriaceae</taxon>
        <taxon>Microbacterium</taxon>
    </lineage>
</organism>
<accession>A0ABN2RVR3</accession>
<comment type="caution">
    <text evidence="4">The sequence shown here is derived from an EMBL/GenBank/DDBJ whole genome shotgun (WGS) entry which is preliminary data.</text>
</comment>
<keyword evidence="1" id="KW-0328">Glycosyltransferase</keyword>
<sequence>MTRFGFVSTYPPTRCGLATFTVSLARAVADPREAPPSIVRVIDADEDWRTSPQEVGRVVAAIRADDLASHRTAARALDGCDVVIVQHEFGIYGGEDGAQVIGILEALRVPAIVVLHTVLPTPSVNQRRILERVAGLAAAVVVMTDHALETLSANYAVDPARVHLIPHGVAYAPGHAPHHRGTVRRILTWGLLSPGKGLERGIRALALLRMRGVSAEYVIAGQTHPKVRAHSGESYRESLAGLGRALGVDDSVVFVDRYLTDDDIAALLASADAVLLPYESHEQATSGVLVEAVSAGVPVVATAFPHAVELLGDDDGLGVAVRHDDLAGMADGLEAIFTAPGTKEGPGSRPRGRVGLTWAQVAARYAELSARLHAVKAA</sequence>
<proteinExistence type="predicted"/>
<dbReference type="RefSeq" id="WP_344058357.1">
    <property type="nucleotide sequence ID" value="NZ_BAAAOH010000001.1"/>
</dbReference>
<dbReference type="Proteomes" id="UP001500326">
    <property type="component" value="Unassembled WGS sequence"/>
</dbReference>
<dbReference type="Pfam" id="PF13692">
    <property type="entry name" value="Glyco_trans_1_4"/>
    <property type="match status" value="1"/>
</dbReference>
<dbReference type="EMBL" id="BAAAOH010000001">
    <property type="protein sequence ID" value="GAA1975785.1"/>
    <property type="molecule type" value="Genomic_DNA"/>
</dbReference>
<dbReference type="SUPFAM" id="SSF53756">
    <property type="entry name" value="UDP-Glycosyltransferase/glycogen phosphorylase"/>
    <property type="match status" value="1"/>
</dbReference>
<evidence type="ECO:0000313" key="4">
    <source>
        <dbReference type="EMBL" id="GAA1975785.1"/>
    </source>
</evidence>
<evidence type="ECO:0000313" key="5">
    <source>
        <dbReference type="Proteomes" id="UP001500326"/>
    </source>
</evidence>
<reference evidence="4 5" key="1">
    <citation type="journal article" date="2019" name="Int. J. Syst. Evol. Microbiol.">
        <title>The Global Catalogue of Microorganisms (GCM) 10K type strain sequencing project: providing services to taxonomists for standard genome sequencing and annotation.</title>
        <authorList>
            <consortium name="The Broad Institute Genomics Platform"/>
            <consortium name="The Broad Institute Genome Sequencing Center for Infectious Disease"/>
            <person name="Wu L."/>
            <person name="Ma J."/>
        </authorList>
    </citation>
    <scope>NUCLEOTIDE SEQUENCE [LARGE SCALE GENOMIC DNA]</scope>
    <source>
        <strain evidence="4 5">JCM 14902</strain>
    </source>
</reference>
<evidence type="ECO:0000259" key="3">
    <source>
        <dbReference type="Pfam" id="PF13439"/>
    </source>
</evidence>